<protein>
    <recommendedName>
        <fullName evidence="8">Gustatory receptor</fullName>
    </recommendedName>
</protein>
<dbReference type="GO" id="GO:0043025">
    <property type="term" value="C:neuronal cell body"/>
    <property type="evidence" value="ECO:0007669"/>
    <property type="project" value="TreeGrafter"/>
</dbReference>
<evidence type="ECO:0000256" key="7">
    <source>
        <dbReference type="ARBA" id="ARBA00023224"/>
    </source>
</evidence>
<dbReference type="GO" id="GO:0030425">
    <property type="term" value="C:dendrite"/>
    <property type="evidence" value="ECO:0007669"/>
    <property type="project" value="TreeGrafter"/>
</dbReference>
<dbReference type="GO" id="GO:0050909">
    <property type="term" value="P:sensory perception of taste"/>
    <property type="evidence" value="ECO:0007669"/>
    <property type="project" value="InterPro"/>
</dbReference>
<evidence type="ECO:0000256" key="6">
    <source>
        <dbReference type="ARBA" id="ARBA00023170"/>
    </source>
</evidence>
<dbReference type="GO" id="GO:0030424">
    <property type="term" value="C:axon"/>
    <property type="evidence" value="ECO:0007669"/>
    <property type="project" value="TreeGrafter"/>
</dbReference>
<gene>
    <name evidence="9" type="ORF">AMK59_5133</name>
</gene>
<feature type="transmembrane region" description="Helical" evidence="8">
    <location>
        <begin position="89"/>
        <end position="115"/>
    </location>
</feature>
<comment type="subcellular location">
    <subcellularLocation>
        <location evidence="1 8">Cell membrane</location>
        <topology evidence="1 8">Multi-pass membrane protein</topology>
    </subcellularLocation>
</comment>
<keyword evidence="3 8" id="KW-0812">Transmembrane</keyword>
<comment type="function">
    <text evidence="8">Gustatory receptor which mediates acceptance or avoidance behavior, depending on its substrates.</text>
</comment>
<keyword evidence="7 8" id="KW-0807">Transducer</keyword>
<name>A0A0T6B2R2_9SCAR</name>
<organism evidence="9 10">
    <name type="scientific">Oryctes borbonicus</name>
    <dbReference type="NCBI Taxonomy" id="1629725"/>
    <lineage>
        <taxon>Eukaryota</taxon>
        <taxon>Metazoa</taxon>
        <taxon>Ecdysozoa</taxon>
        <taxon>Arthropoda</taxon>
        <taxon>Hexapoda</taxon>
        <taxon>Insecta</taxon>
        <taxon>Pterygota</taxon>
        <taxon>Neoptera</taxon>
        <taxon>Endopterygota</taxon>
        <taxon>Coleoptera</taxon>
        <taxon>Polyphaga</taxon>
        <taxon>Scarabaeiformia</taxon>
        <taxon>Scarabaeidae</taxon>
        <taxon>Dynastinae</taxon>
        <taxon>Oryctes</taxon>
    </lineage>
</organism>
<keyword evidence="10" id="KW-1185">Reference proteome</keyword>
<reference evidence="9 10" key="1">
    <citation type="submission" date="2015-09" db="EMBL/GenBank/DDBJ databases">
        <title>Draft genome of the scarab beetle Oryctes borbonicus.</title>
        <authorList>
            <person name="Meyer J.M."/>
            <person name="Markov G.V."/>
            <person name="Baskaran P."/>
            <person name="Herrmann M."/>
            <person name="Sommer R.J."/>
            <person name="Roedelsperger C."/>
        </authorList>
    </citation>
    <scope>NUCLEOTIDE SEQUENCE [LARGE SCALE GENOMIC DNA]</scope>
    <source>
        <strain evidence="9">OB123</strain>
        <tissue evidence="9">Whole animal</tissue>
    </source>
</reference>
<proteinExistence type="inferred from homology"/>
<comment type="caution">
    <text evidence="8">Lacks conserved residue(s) required for the propagation of feature annotation.</text>
</comment>
<keyword evidence="2 8" id="KW-1003">Cell membrane</keyword>
<dbReference type="GO" id="GO:0008049">
    <property type="term" value="P:male courtship behavior"/>
    <property type="evidence" value="ECO:0007669"/>
    <property type="project" value="TreeGrafter"/>
</dbReference>
<feature type="transmembrane region" description="Helical" evidence="8">
    <location>
        <begin position="273"/>
        <end position="293"/>
    </location>
</feature>
<evidence type="ECO:0000256" key="8">
    <source>
        <dbReference type="RuleBase" id="RU363108"/>
    </source>
</evidence>
<keyword evidence="5 8" id="KW-0472">Membrane</keyword>
<dbReference type="GO" id="GO:0007635">
    <property type="term" value="P:chemosensory behavior"/>
    <property type="evidence" value="ECO:0007669"/>
    <property type="project" value="TreeGrafter"/>
</dbReference>
<comment type="similarity">
    <text evidence="8">Belongs to the insect chemoreceptor superfamily. Gustatory receptor (GR) family.</text>
</comment>
<keyword evidence="6 8" id="KW-0675">Receptor</keyword>
<dbReference type="EMBL" id="LJIG01016085">
    <property type="protein sequence ID" value="KRT81660.1"/>
    <property type="molecule type" value="Genomic_DNA"/>
</dbReference>
<dbReference type="AlphaFoldDB" id="A0A0T6B2R2"/>
<feature type="transmembrane region" description="Helical" evidence="8">
    <location>
        <begin position="201"/>
        <end position="222"/>
    </location>
</feature>
<feature type="transmembrane region" description="Helical" evidence="8">
    <location>
        <begin position="49"/>
        <end position="77"/>
    </location>
</feature>
<evidence type="ECO:0000256" key="2">
    <source>
        <dbReference type="ARBA" id="ARBA00022475"/>
    </source>
</evidence>
<sequence length="297" mass="34691">MCLATCNGILMGVMIVLNIFREKYLVEGLRYLYRSRATVIQKYKSKWRYFPTCCIILAFTFLTVLTTLVLHLVNYIIRLRKISSPEFVIYAIPTFIKSLYISQFTAYIFVLYLEFKDLNQSLVKMQFVEDLSTKKIMVNLRKRHELLCLSGRSLNRGFSAQILFIIAVDFVIFVMDLYVWYVNVVDERFKRRNGHAMDTAALTAFPLYILARIVVISGICAVTKQEARRSLDLCLKIGLLHDGRVSNEINLFVQQIEHWEFGFHAMEFFKIDLTLIYSIIRSAMMFLLIFIQLDGTN</sequence>
<dbReference type="OrthoDB" id="6366728at2759"/>
<dbReference type="Proteomes" id="UP000051574">
    <property type="component" value="Unassembled WGS sequence"/>
</dbReference>
<dbReference type="InterPro" id="IPR013604">
    <property type="entry name" value="7TM_chemorcpt"/>
</dbReference>
<dbReference type="Pfam" id="PF08395">
    <property type="entry name" value="7tm_7"/>
    <property type="match status" value="1"/>
</dbReference>
<dbReference type="GO" id="GO:0007165">
    <property type="term" value="P:signal transduction"/>
    <property type="evidence" value="ECO:0007669"/>
    <property type="project" value="UniProtKB-KW"/>
</dbReference>
<evidence type="ECO:0000313" key="9">
    <source>
        <dbReference type="EMBL" id="KRT81660.1"/>
    </source>
</evidence>
<evidence type="ECO:0000313" key="10">
    <source>
        <dbReference type="Proteomes" id="UP000051574"/>
    </source>
</evidence>
<comment type="caution">
    <text evidence="9">The sequence shown here is derived from an EMBL/GenBank/DDBJ whole genome shotgun (WGS) entry which is preliminary data.</text>
</comment>
<evidence type="ECO:0000256" key="1">
    <source>
        <dbReference type="ARBA" id="ARBA00004651"/>
    </source>
</evidence>
<keyword evidence="4 8" id="KW-1133">Transmembrane helix</keyword>
<evidence type="ECO:0000256" key="4">
    <source>
        <dbReference type="ARBA" id="ARBA00022989"/>
    </source>
</evidence>
<evidence type="ECO:0000256" key="5">
    <source>
        <dbReference type="ARBA" id="ARBA00023136"/>
    </source>
</evidence>
<dbReference type="PANTHER" id="PTHR21143">
    <property type="entry name" value="INVERTEBRATE GUSTATORY RECEPTOR"/>
    <property type="match status" value="1"/>
</dbReference>
<dbReference type="PANTHER" id="PTHR21143:SF134">
    <property type="entry name" value="GUSTATORY RECEPTOR"/>
    <property type="match status" value="1"/>
</dbReference>
<accession>A0A0T6B2R2</accession>
<evidence type="ECO:0000256" key="3">
    <source>
        <dbReference type="ARBA" id="ARBA00022692"/>
    </source>
</evidence>
<feature type="transmembrane region" description="Helical" evidence="8">
    <location>
        <begin position="162"/>
        <end position="181"/>
    </location>
</feature>
<dbReference type="GO" id="GO:0005886">
    <property type="term" value="C:plasma membrane"/>
    <property type="evidence" value="ECO:0007669"/>
    <property type="project" value="UniProtKB-SubCell"/>
</dbReference>